<dbReference type="InterPro" id="IPR036465">
    <property type="entry name" value="vWFA_dom_sf"/>
</dbReference>
<dbReference type="InterPro" id="IPR002035">
    <property type="entry name" value="VWF_A"/>
</dbReference>
<protein>
    <recommendedName>
        <fullName evidence="2">VWFA domain-containing protein</fullName>
    </recommendedName>
</protein>
<evidence type="ECO:0000256" key="1">
    <source>
        <dbReference type="SAM" id="SignalP"/>
    </source>
</evidence>
<gene>
    <name evidence="3" type="ORF">CYNAS_LOCUS9930</name>
</gene>
<feature type="chain" id="PRO_5041422293" description="VWFA domain-containing protein" evidence="1">
    <location>
        <begin position="25"/>
        <end position="669"/>
    </location>
</feature>
<name>A0AA36GTC0_CYLNA</name>
<dbReference type="Pfam" id="PF00092">
    <property type="entry name" value="VWA"/>
    <property type="match status" value="1"/>
</dbReference>
<keyword evidence="4" id="KW-1185">Reference proteome</keyword>
<dbReference type="EMBL" id="CATQJL010000223">
    <property type="protein sequence ID" value="CAJ0597947.1"/>
    <property type="molecule type" value="Genomic_DNA"/>
</dbReference>
<feature type="domain" description="VWFA" evidence="2">
    <location>
        <begin position="459"/>
        <end position="660"/>
    </location>
</feature>
<accession>A0AA36GTC0</accession>
<proteinExistence type="predicted"/>
<keyword evidence="1" id="KW-0732">Signal</keyword>
<evidence type="ECO:0000259" key="2">
    <source>
        <dbReference type="PROSITE" id="PS50234"/>
    </source>
</evidence>
<dbReference type="PROSITE" id="PS50234">
    <property type="entry name" value="VWFA"/>
    <property type="match status" value="1"/>
</dbReference>
<reference evidence="3" key="1">
    <citation type="submission" date="2023-07" db="EMBL/GenBank/DDBJ databases">
        <authorList>
            <consortium name="CYATHOMIX"/>
        </authorList>
    </citation>
    <scope>NUCLEOTIDE SEQUENCE</scope>
    <source>
        <strain evidence="3">N/A</strain>
    </source>
</reference>
<evidence type="ECO:0000313" key="3">
    <source>
        <dbReference type="EMBL" id="CAJ0597947.1"/>
    </source>
</evidence>
<dbReference type="CDD" id="cd00198">
    <property type="entry name" value="vWFA"/>
    <property type="match status" value="1"/>
</dbReference>
<dbReference type="Gene3D" id="3.40.50.410">
    <property type="entry name" value="von Willebrand factor, type A domain"/>
    <property type="match status" value="1"/>
</dbReference>
<sequence>MVVHSLINLWLWTLYLLTLPGVVPESPTFARLCDKPAQAGAGKLLSPTKCEVVYPRETENKAAAEEFCTGAAPYAVSSSKSGSETTCVFEKGYNCDDHEEELFDHCFIVVEKQGKNFVPDACPEGYSLHVLESKEEFKYITTFFGQYSKVYVGNSGENAAWLHPTLLERKKRREAVKDEGRPIYVRLRGTYRGKAFYGPSKNTPYLCSRTAVLYEETYAELDDIMQKLGFTTVVVKNKQGNKRTFVNFGTVHAVESGEFKPDFAKLHDPCSILPDGYTASQEDFESAEEYQKVLAKLGPMWMRSTVGRSELFMLKPDQSCKRDKLFSRNRKQWSYVDSTKKAYDVKDGMWCQAYPDNMCADTSRITTLMSDCGYVDAPSIARRPIICGTGGGASTAETRRGSLRKEESCNRGASFNKAKGHCECDNPSADGRVAFPEKYGNYPPGVICLDCEKSTEKRSIVFLLDSTGSVEQKGWDKQIQFMHNLVKHVRNIRTGIVKIIQMPIVALEMGDHTPAQLSEWIQKNRNYQESFTLVGYSIYLARQMLEKEKTKHRMMILFSDGDQDICDDDDTFWQNEDVDYPCVEEWKLMKKHPQQAEAKAARDQGIKFIYVAVGPNVDKSNTTSYSQKCMDNVINMAGGVKNVVEVGKLENLDMGILHEVVRTVCNPLF</sequence>
<comment type="caution">
    <text evidence="3">The sequence shown here is derived from an EMBL/GenBank/DDBJ whole genome shotgun (WGS) entry which is preliminary data.</text>
</comment>
<evidence type="ECO:0000313" key="4">
    <source>
        <dbReference type="Proteomes" id="UP001176961"/>
    </source>
</evidence>
<dbReference type="AlphaFoldDB" id="A0AA36GTC0"/>
<dbReference type="SUPFAM" id="SSF53300">
    <property type="entry name" value="vWA-like"/>
    <property type="match status" value="1"/>
</dbReference>
<dbReference type="Proteomes" id="UP001176961">
    <property type="component" value="Unassembled WGS sequence"/>
</dbReference>
<organism evidence="3 4">
    <name type="scientific">Cylicocyclus nassatus</name>
    <name type="common">Nematode worm</name>
    <dbReference type="NCBI Taxonomy" id="53992"/>
    <lineage>
        <taxon>Eukaryota</taxon>
        <taxon>Metazoa</taxon>
        <taxon>Ecdysozoa</taxon>
        <taxon>Nematoda</taxon>
        <taxon>Chromadorea</taxon>
        <taxon>Rhabditida</taxon>
        <taxon>Rhabditina</taxon>
        <taxon>Rhabditomorpha</taxon>
        <taxon>Strongyloidea</taxon>
        <taxon>Strongylidae</taxon>
        <taxon>Cylicocyclus</taxon>
    </lineage>
</organism>
<feature type="signal peptide" evidence="1">
    <location>
        <begin position="1"/>
        <end position="24"/>
    </location>
</feature>